<evidence type="ECO:0000313" key="3">
    <source>
        <dbReference type="Proteomes" id="UP000824175"/>
    </source>
</evidence>
<dbReference type="InterPro" id="IPR000182">
    <property type="entry name" value="GNAT_dom"/>
</dbReference>
<dbReference type="GO" id="GO:0016747">
    <property type="term" value="F:acyltransferase activity, transferring groups other than amino-acyl groups"/>
    <property type="evidence" value="ECO:0007669"/>
    <property type="project" value="InterPro"/>
</dbReference>
<dbReference type="Pfam" id="PF13302">
    <property type="entry name" value="Acetyltransf_3"/>
    <property type="match status" value="1"/>
</dbReference>
<organism evidence="2 3">
    <name type="scientific">Candidatus Fimiplasma intestinipullorum</name>
    <dbReference type="NCBI Taxonomy" id="2840825"/>
    <lineage>
        <taxon>Bacteria</taxon>
        <taxon>Bacillati</taxon>
        <taxon>Bacillota</taxon>
        <taxon>Clostridia</taxon>
        <taxon>Eubacteriales</taxon>
        <taxon>Candidatus Fimiplasma</taxon>
    </lineage>
</organism>
<name>A0A9D1HPS8_9FIRM</name>
<protein>
    <submittedName>
        <fullName evidence="2">GNAT family N-acetyltransferase</fullName>
    </submittedName>
</protein>
<gene>
    <name evidence="2" type="ORF">IAD15_04080</name>
</gene>
<dbReference type="EMBL" id="DVMJ01000030">
    <property type="protein sequence ID" value="HIU13229.1"/>
    <property type="molecule type" value="Genomic_DNA"/>
</dbReference>
<comment type="caution">
    <text evidence="2">The sequence shown here is derived from an EMBL/GenBank/DDBJ whole genome shotgun (WGS) entry which is preliminary data.</text>
</comment>
<proteinExistence type="predicted"/>
<sequence>MHFEVKLEKTLQDRLWSYDLFDILVDGIEVGNIVFRRASSHLVRICGHIGYHIDPPYQGHRYAYRALQAIMGHIQQLGYTSILVTCDPLNLPSKKTIEHFHILNYEEVAIADPEYPNQDRMAIYEIEVKP</sequence>
<dbReference type="Proteomes" id="UP000824175">
    <property type="component" value="Unassembled WGS sequence"/>
</dbReference>
<reference evidence="2" key="1">
    <citation type="submission" date="2020-10" db="EMBL/GenBank/DDBJ databases">
        <authorList>
            <person name="Gilroy R."/>
        </authorList>
    </citation>
    <scope>NUCLEOTIDE SEQUENCE</scope>
    <source>
        <strain evidence="2">CHK195-11698</strain>
    </source>
</reference>
<feature type="domain" description="N-acetyltransferase" evidence="1">
    <location>
        <begin position="24"/>
        <end position="99"/>
    </location>
</feature>
<evidence type="ECO:0000313" key="2">
    <source>
        <dbReference type="EMBL" id="HIU13229.1"/>
    </source>
</evidence>
<dbReference type="SUPFAM" id="SSF55729">
    <property type="entry name" value="Acyl-CoA N-acyltransferases (Nat)"/>
    <property type="match status" value="1"/>
</dbReference>
<dbReference type="InterPro" id="IPR016181">
    <property type="entry name" value="Acyl_CoA_acyltransferase"/>
</dbReference>
<accession>A0A9D1HPS8</accession>
<dbReference type="AlphaFoldDB" id="A0A9D1HPS8"/>
<dbReference type="Gene3D" id="3.40.630.30">
    <property type="match status" value="1"/>
</dbReference>
<reference evidence="2" key="2">
    <citation type="journal article" date="2021" name="PeerJ">
        <title>Extensive microbial diversity within the chicken gut microbiome revealed by metagenomics and culture.</title>
        <authorList>
            <person name="Gilroy R."/>
            <person name="Ravi A."/>
            <person name="Getino M."/>
            <person name="Pursley I."/>
            <person name="Horton D.L."/>
            <person name="Alikhan N.F."/>
            <person name="Baker D."/>
            <person name="Gharbi K."/>
            <person name="Hall N."/>
            <person name="Watson M."/>
            <person name="Adriaenssens E.M."/>
            <person name="Foster-Nyarko E."/>
            <person name="Jarju S."/>
            <person name="Secka A."/>
            <person name="Antonio M."/>
            <person name="Oren A."/>
            <person name="Chaudhuri R.R."/>
            <person name="La Ragione R."/>
            <person name="Hildebrand F."/>
            <person name="Pallen M.J."/>
        </authorList>
    </citation>
    <scope>NUCLEOTIDE SEQUENCE</scope>
    <source>
        <strain evidence="2">CHK195-11698</strain>
    </source>
</reference>
<evidence type="ECO:0000259" key="1">
    <source>
        <dbReference type="Pfam" id="PF13302"/>
    </source>
</evidence>